<reference evidence="3 4" key="1">
    <citation type="submission" date="2019-03" db="EMBL/GenBank/DDBJ databases">
        <title>Genomic Encyclopedia of Type Strains, Phase IV (KMG-IV): sequencing the most valuable type-strain genomes for metagenomic binning, comparative biology and taxonomic classification.</title>
        <authorList>
            <person name="Goeker M."/>
        </authorList>
    </citation>
    <scope>NUCLEOTIDE SEQUENCE [LARGE SCALE GENOMIC DNA]</scope>
    <source>
        <strain evidence="3 4">DSM 25894</strain>
    </source>
</reference>
<dbReference type="RefSeq" id="WP_132371188.1">
    <property type="nucleotide sequence ID" value="NZ_SMAN01000004.1"/>
</dbReference>
<name>A0A4R3NCV3_9BACI</name>
<dbReference type="EMBL" id="SMAN01000004">
    <property type="protein sequence ID" value="TCT25023.1"/>
    <property type="molecule type" value="Genomic_DNA"/>
</dbReference>
<proteinExistence type="predicted"/>
<keyword evidence="1" id="KW-0175">Coiled coil</keyword>
<accession>A0A4R3NCV3</accession>
<sequence length="330" mass="40092">MSNQTVPSDNRSLAFLGWKTDQLKKQLDEYELETRKISRDVMNSRHRLTVIRTHFQNSECNADESPDMKNRIQSLIRRLNAIQQKQTISKKDRQYQMKKNEELSRQLKKLNDRLSESQQTILFLSRHVHNLEKTKTDTRCKELFNYLVKKKTYMLDQMFHTIKRYESKHLNIQQFIDEKKNYFAQIINDLHLTAENDHKEGGIREMFFNFWNNDEKKTKQIPYEDKMNEIMITLQKLQDQLTEYETFFDHMEKMSKDLEQSYKNEMNELKLLLRKMERNRQSDAPKKKKTHQENSDYKSSHISEQFQPSYYPETDQAEERLIFNPFKYTQ</sequence>
<dbReference type="Proteomes" id="UP000294650">
    <property type="component" value="Unassembled WGS sequence"/>
</dbReference>
<feature type="compositionally biased region" description="Basic and acidic residues" evidence="2">
    <location>
        <begin position="278"/>
        <end position="301"/>
    </location>
</feature>
<gene>
    <name evidence="3" type="ORF">EDD68_10491</name>
</gene>
<evidence type="ECO:0000313" key="4">
    <source>
        <dbReference type="Proteomes" id="UP000294650"/>
    </source>
</evidence>
<evidence type="ECO:0000256" key="1">
    <source>
        <dbReference type="SAM" id="Coils"/>
    </source>
</evidence>
<dbReference type="AlphaFoldDB" id="A0A4R3NCV3"/>
<feature type="coiled-coil region" evidence="1">
    <location>
        <begin position="93"/>
        <end position="120"/>
    </location>
</feature>
<evidence type="ECO:0000313" key="3">
    <source>
        <dbReference type="EMBL" id="TCT25023.1"/>
    </source>
</evidence>
<feature type="region of interest" description="Disordered" evidence="2">
    <location>
        <begin position="278"/>
        <end position="314"/>
    </location>
</feature>
<protein>
    <submittedName>
        <fullName evidence="3">Uncharacterized protein</fullName>
    </submittedName>
</protein>
<comment type="caution">
    <text evidence="3">The sequence shown here is derived from an EMBL/GenBank/DDBJ whole genome shotgun (WGS) entry which is preliminary data.</text>
</comment>
<keyword evidence="4" id="KW-1185">Reference proteome</keyword>
<organism evidence="3 4">
    <name type="scientific">Melghiribacillus thermohalophilus</name>
    <dbReference type="NCBI Taxonomy" id="1324956"/>
    <lineage>
        <taxon>Bacteria</taxon>
        <taxon>Bacillati</taxon>
        <taxon>Bacillota</taxon>
        <taxon>Bacilli</taxon>
        <taxon>Bacillales</taxon>
        <taxon>Bacillaceae</taxon>
        <taxon>Melghiribacillus</taxon>
    </lineage>
</organism>
<evidence type="ECO:0000256" key="2">
    <source>
        <dbReference type="SAM" id="MobiDB-lite"/>
    </source>
</evidence>